<dbReference type="Proteomes" id="UP000292282">
    <property type="component" value="Unassembled WGS sequence"/>
</dbReference>
<evidence type="ECO:0000313" key="1">
    <source>
        <dbReference type="EMBL" id="TBU05332.1"/>
    </source>
</evidence>
<organism evidence="1 4">
    <name type="scientific">Hamiltosporidium tvaerminnensis</name>
    <dbReference type="NCBI Taxonomy" id="1176355"/>
    <lineage>
        <taxon>Eukaryota</taxon>
        <taxon>Fungi</taxon>
        <taxon>Fungi incertae sedis</taxon>
        <taxon>Microsporidia</taxon>
        <taxon>Dubosqiidae</taxon>
        <taxon>Hamiltosporidium</taxon>
    </lineage>
</organism>
<dbReference type="InterPro" id="IPR008584">
    <property type="entry name" value="CXXC_Zn-binding_euk"/>
</dbReference>
<evidence type="ECO:0000313" key="3">
    <source>
        <dbReference type="Proteomes" id="UP000292282"/>
    </source>
</evidence>
<dbReference type="Proteomes" id="UP000292362">
    <property type="component" value="Unassembled WGS sequence"/>
</dbReference>
<sequence length="169" mass="19682">MKYDLFVAGTFQGVSNIMVEQTFSLEIKCSYCHKTHKNHVIVTDESKQYNNKDEPVNLKVKCAECGKQMTITVHIPINSTKYKYTNKDIMNEYEVDLYLNPKKDNSFHVSTLDCRGCFIEKIDDLKCSVLSEWDIFFKDVEIFDGYVRLEDLKGRVTTIEDFSVNFIKS</sequence>
<gene>
    <name evidence="1" type="ORF">CWI37_0023p0050</name>
    <name evidence="2" type="ORF">CWI38_0084p0020</name>
</gene>
<dbReference type="Pfam" id="PF05907">
    <property type="entry name" value="CXXC_Zn-b_euk"/>
    <property type="match status" value="1"/>
</dbReference>
<dbReference type="VEuPathDB" id="MicrosporidiaDB:CWI38_0084p0020"/>
<dbReference type="EMBL" id="PITJ01000023">
    <property type="protein sequence ID" value="TBU05332.1"/>
    <property type="molecule type" value="Genomic_DNA"/>
</dbReference>
<evidence type="ECO:0000313" key="4">
    <source>
        <dbReference type="Proteomes" id="UP000292362"/>
    </source>
</evidence>
<reference evidence="3 4" key="1">
    <citation type="submission" date="2017-12" db="EMBL/GenBank/DDBJ databases">
        <authorList>
            <person name="Pombert J.-F."/>
            <person name="Haag K.L."/>
            <person name="Ebert D."/>
        </authorList>
    </citation>
    <scope>NUCLEOTIDE SEQUENCE [LARGE SCALE GENOMIC DNA]</scope>
    <source>
        <strain evidence="1">FI-OER-3-3</strain>
        <strain evidence="2">IL-G-3</strain>
    </source>
</reference>
<dbReference type="OrthoDB" id="2189688at2759"/>
<dbReference type="SUPFAM" id="SSF141678">
    <property type="entry name" value="MAL13P1.257-like"/>
    <property type="match status" value="1"/>
</dbReference>
<keyword evidence="3" id="KW-1185">Reference proteome</keyword>
<dbReference type="EMBL" id="PITK01000084">
    <property type="protein sequence ID" value="TBU20358.1"/>
    <property type="molecule type" value="Genomic_DNA"/>
</dbReference>
<dbReference type="AlphaFoldDB" id="A0A4V2JVT6"/>
<dbReference type="STRING" id="1176355.A0A4V2JVT6"/>
<comment type="caution">
    <text evidence="1">The sequence shown here is derived from an EMBL/GenBank/DDBJ whole genome shotgun (WGS) entry which is preliminary data.</text>
</comment>
<protein>
    <submittedName>
        <fullName evidence="2">DUF866 domain-containing protein</fullName>
    </submittedName>
</protein>
<name>A0A4V2JVT6_9MICR</name>
<dbReference type="VEuPathDB" id="MicrosporidiaDB:CWI37_0023p0050"/>
<accession>A0A4V2JVT6</accession>
<evidence type="ECO:0000313" key="2">
    <source>
        <dbReference type="EMBL" id="TBU20358.1"/>
    </source>
</evidence>
<proteinExistence type="predicted"/>